<reference evidence="2 3" key="1">
    <citation type="submission" date="2017-08" db="EMBL/GenBank/DDBJ databases">
        <title>Infants hospitalized years apart are colonized by the same room-sourced microbial strains.</title>
        <authorList>
            <person name="Brooks B."/>
            <person name="Olm M.R."/>
            <person name="Firek B.A."/>
            <person name="Baker R."/>
            <person name="Thomas B.C."/>
            <person name="Morowitz M.J."/>
            <person name="Banfield J.F."/>
        </authorList>
    </citation>
    <scope>NUCLEOTIDE SEQUENCE [LARGE SCALE GENOMIC DNA]</scope>
    <source>
        <strain evidence="2">S2_003_000_R2_14</strain>
    </source>
</reference>
<name>A0A2W5VQI1_9BACT</name>
<sequence>MSRNARIGAAVGLLLLVGVVVWLVTRQPAPSIEVISDETPTTQPAVDTSSERRVAALRNAAVGSDGGVPEAKKARDPAVVAEFTWGSGEGQLGKTAPDEANPEGPMSLTVDALGNVWILDQVNNRLVKVDKNGKPLATLPIPLQAAQEVVTTPDGKTLVMDRLVDKAVAVLGPDGKQLGELPLEGKGLEEGGASTGLFTDGEDVYVEREHGDSIRIGDTSGKANKERPEVPGRPAQDGRTFLTAGIIDGASGTVGVTAVDRQTQQHRFTRQLVIGSRVMGLNALDADRSGIIYLGVIVEAQSSTPERPVFGITLLCLDPLDGRPLAASQIPANASPEETFREMQVLPEGGVLFLARTAQGAQVVRYQCGQ</sequence>
<dbReference type="EMBL" id="QFQP01000011">
    <property type="protein sequence ID" value="PZR12741.1"/>
    <property type="molecule type" value="Genomic_DNA"/>
</dbReference>
<dbReference type="SUPFAM" id="SSF75011">
    <property type="entry name" value="3-carboxy-cis,cis-mucoante lactonizing enzyme"/>
    <property type="match status" value="1"/>
</dbReference>
<organism evidence="2 3">
    <name type="scientific">Archangium gephyra</name>
    <dbReference type="NCBI Taxonomy" id="48"/>
    <lineage>
        <taxon>Bacteria</taxon>
        <taxon>Pseudomonadati</taxon>
        <taxon>Myxococcota</taxon>
        <taxon>Myxococcia</taxon>
        <taxon>Myxococcales</taxon>
        <taxon>Cystobacterineae</taxon>
        <taxon>Archangiaceae</taxon>
        <taxon>Archangium</taxon>
    </lineage>
</organism>
<dbReference type="AlphaFoldDB" id="A0A2W5VQI1"/>
<evidence type="ECO:0000313" key="3">
    <source>
        <dbReference type="Proteomes" id="UP000249061"/>
    </source>
</evidence>
<dbReference type="InterPro" id="IPR011042">
    <property type="entry name" value="6-blade_b-propeller_TolB-like"/>
</dbReference>
<accession>A0A2W5VQI1</accession>
<protein>
    <submittedName>
        <fullName evidence="2">Uncharacterized protein</fullName>
    </submittedName>
</protein>
<proteinExistence type="predicted"/>
<evidence type="ECO:0000256" key="1">
    <source>
        <dbReference type="SAM" id="MobiDB-lite"/>
    </source>
</evidence>
<comment type="caution">
    <text evidence="2">The sequence shown here is derived from an EMBL/GenBank/DDBJ whole genome shotgun (WGS) entry which is preliminary data.</text>
</comment>
<gene>
    <name evidence="2" type="ORF">DI536_14305</name>
</gene>
<dbReference type="Proteomes" id="UP000249061">
    <property type="component" value="Unassembled WGS sequence"/>
</dbReference>
<evidence type="ECO:0000313" key="2">
    <source>
        <dbReference type="EMBL" id="PZR12741.1"/>
    </source>
</evidence>
<dbReference type="Gene3D" id="2.120.10.30">
    <property type="entry name" value="TolB, C-terminal domain"/>
    <property type="match status" value="1"/>
</dbReference>
<feature type="region of interest" description="Disordered" evidence="1">
    <location>
        <begin position="213"/>
        <end position="238"/>
    </location>
</feature>